<dbReference type="Pfam" id="PF01553">
    <property type="entry name" value="Acyltransferase"/>
    <property type="match status" value="1"/>
</dbReference>
<evidence type="ECO:0000256" key="3">
    <source>
        <dbReference type="ARBA" id="ARBA00023315"/>
    </source>
</evidence>
<gene>
    <name evidence="6" type="ORF">KY084_04375</name>
</gene>
<dbReference type="InterPro" id="IPR002123">
    <property type="entry name" value="Plipid/glycerol_acylTrfase"/>
</dbReference>
<comment type="pathway">
    <text evidence="1">Lipid metabolism.</text>
</comment>
<feature type="domain" description="Phospholipid/glycerol acyltransferase" evidence="5">
    <location>
        <begin position="69"/>
        <end position="183"/>
    </location>
</feature>
<keyword evidence="2" id="KW-0808">Transferase</keyword>
<dbReference type="GO" id="GO:0016746">
    <property type="term" value="F:acyltransferase activity"/>
    <property type="evidence" value="ECO:0007669"/>
    <property type="project" value="UniProtKB-KW"/>
</dbReference>
<dbReference type="EMBL" id="JAHWZX010000003">
    <property type="protein sequence ID" value="MBW4330109.1"/>
    <property type="molecule type" value="Genomic_DNA"/>
</dbReference>
<comment type="caution">
    <text evidence="6">The sequence shown here is derived from an EMBL/GenBank/DDBJ whole genome shotgun (WGS) entry which is preliminary data.</text>
</comment>
<keyword evidence="4" id="KW-1133">Transmembrane helix</keyword>
<dbReference type="CDD" id="cd07989">
    <property type="entry name" value="LPLAT_AGPAT-like"/>
    <property type="match status" value="1"/>
</dbReference>
<name>A0ABS6XJM0_9SPHN</name>
<evidence type="ECO:0000259" key="5">
    <source>
        <dbReference type="SMART" id="SM00563"/>
    </source>
</evidence>
<dbReference type="Proteomes" id="UP001197214">
    <property type="component" value="Unassembled WGS sequence"/>
</dbReference>
<keyword evidence="4" id="KW-0812">Transmembrane</keyword>
<protein>
    <submittedName>
        <fullName evidence="6">1-acyl-sn-glycerol-3-phosphate acyltransferase</fullName>
    </submittedName>
</protein>
<evidence type="ECO:0000256" key="1">
    <source>
        <dbReference type="ARBA" id="ARBA00005189"/>
    </source>
</evidence>
<dbReference type="PANTHER" id="PTHR10434">
    <property type="entry name" value="1-ACYL-SN-GLYCEROL-3-PHOSPHATE ACYLTRANSFERASE"/>
    <property type="match status" value="1"/>
</dbReference>
<evidence type="ECO:0000256" key="2">
    <source>
        <dbReference type="ARBA" id="ARBA00022679"/>
    </source>
</evidence>
<evidence type="ECO:0000313" key="6">
    <source>
        <dbReference type="EMBL" id="MBW4330109.1"/>
    </source>
</evidence>
<dbReference type="PANTHER" id="PTHR10434:SF40">
    <property type="entry name" value="1-ACYL-SN-GLYCEROL-3-PHOSPHATE ACYLTRANSFERASE"/>
    <property type="match status" value="1"/>
</dbReference>
<dbReference type="RefSeq" id="WP_219237222.1">
    <property type="nucleotide sequence ID" value="NZ_JAHWZX010000003.1"/>
</dbReference>
<keyword evidence="3 6" id="KW-0012">Acyltransferase</keyword>
<evidence type="ECO:0000256" key="4">
    <source>
        <dbReference type="SAM" id="Phobius"/>
    </source>
</evidence>
<dbReference type="SMART" id="SM00563">
    <property type="entry name" value="PlsC"/>
    <property type="match status" value="1"/>
</dbReference>
<feature type="transmembrane region" description="Helical" evidence="4">
    <location>
        <begin position="6"/>
        <end position="31"/>
    </location>
</feature>
<sequence>MNRLRSFLFSVVFYGASVVIVALAPLVSLFGRSALRGYTRRWAAFHAWCARIFLNIHVRVEGMPSAQPVLYAAKHQAMFETLELARLLDSPAVVMKRELAQIPVWGWAAQRYGVIAIDRAASATALRAMMRDAKAAQAEGRPVLIFPEGTRVTPGETPPLRPGFAGLYRSLALPVVPIALDSGHLCPRHGAKRPGTITIRFGDPIAPGLPRKEIEAAVHRAINAMEPG</sequence>
<accession>A0ABS6XJM0</accession>
<keyword evidence="4" id="KW-0472">Membrane</keyword>
<keyword evidence="7" id="KW-1185">Reference proteome</keyword>
<reference evidence="6 7" key="1">
    <citation type="submission" date="2021-07" db="EMBL/GenBank/DDBJ databases">
        <title>Stakelama flava sp. nov., a novel endophytic bacterium isolated from branch of Kandelia candel.</title>
        <authorList>
            <person name="Tuo L."/>
        </authorList>
    </citation>
    <scope>NUCLEOTIDE SEQUENCE [LARGE SCALE GENOMIC DNA]</scope>
    <source>
        <strain evidence="6 7">CBK3Z-3</strain>
    </source>
</reference>
<proteinExistence type="predicted"/>
<organism evidence="6 7">
    <name type="scientific">Stakelama flava</name>
    <dbReference type="NCBI Taxonomy" id="2860338"/>
    <lineage>
        <taxon>Bacteria</taxon>
        <taxon>Pseudomonadati</taxon>
        <taxon>Pseudomonadota</taxon>
        <taxon>Alphaproteobacteria</taxon>
        <taxon>Sphingomonadales</taxon>
        <taxon>Sphingomonadaceae</taxon>
        <taxon>Stakelama</taxon>
    </lineage>
</organism>
<evidence type="ECO:0000313" key="7">
    <source>
        <dbReference type="Proteomes" id="UP001197214"/>
    </source>
</evidence>